<dbReference type="Ensembl" id="ENSCPIT00010017644.1">
    <property type="protein sequence ID" value="ENSCPIP00010014809.1"/>
    <property type="gene ID" value="ENSCPIG00010011787.1"/>
</dbReference>
<keyword evidence="1" id="KW-0677">Repeat</keyword>
<sequence>MKSLKAKFRKSDTNEWNKNDDRLLQAVENGDPEKVASLLGKKGASATKQDSEGKTAFHLAATKGHAECLRIMVTHGADVTAQDGAGHSALHLAVKNSHLDCIKRLLQYKCSVYSTDNCGKTALHYAATCGCLQAVQLLCEHKCPINIKDLDGNIPLLLAVQNGHTEVCKYLLDHGADINTRDKNGRTPLMMACEAGSLNMVEVFLRKGADVSLVDVFGHNALHYSKISENTGIQNLLSSKISQDVDAKSPTKAKQLSDLSSPRSSTSTPMTGKGQAFFADQEDFSSLLQDNKDRLSDSTAGADSLLDVSSETEQQDLLMLMQAKIASLTLHNKELQDKLQERAPKEVDSTIDSYHSTQREFDQTADRQSEFSAQEQKSTLNATQSQEKLASPSEIKTKYLQEELKDAQRKLENSETKRKHLEAQVQSRVPEADYLNNADISENGSDPNLKIQETQNKYEESVKEVLNVQKQVKLGLVSSESEEACSEMSKLKVTCEEVEMLRQELKRALEESERQKEKVRELQKKFEEREQSVTSKLSVEECEELKNSYCSVIDNINQEKALLIERYKEGQEEIKRLQDKLTNQTHLESSTESGEMKDAMHRMIDELSRQLSELSQLYKEAQAELEDYRKRKTLDDIAVDYIPRDEHEKLMQVTNSLKYKAENELLEMKSQYTKVLDEAEELKQLLDTQKQNSLPIAEHQQVMNALKSTVKEMEEEINELKELLTNKESEVRNLQKELLEEKAAINEAMVPRAAYEKLQSSLEGEVSILSSKLKDVIKEKENVSLDVMQLRNEVLHLKEEKEGMHNLLEAKEREVSGLHQKYHQAQEDLLEMKRYSESSSKLEEDKDKKINEMSKEVSKLKEALNSLSQLSYSTSAPKRQSQQLEALQQQVKQLQNQLTETKKQHQETVSVYRMHLLYAVQGQMDEDVQKVLKQILSMCKSQSQKK</sequence>
<dbReference type="PANTHER" id="PTHR24129">
    <property type="entry name" value="ANKYCORBIN"/>
    <property type="match status" value="1"/>
</dbReference>
<feature type="coiled-coil region" evidence="4">
    <location>
        <begin position="773"/>
        <end position="911"/>
    </location>
</feature>
<feature type="region of interest" description="Disordered" evidence="5">
    <location>
        <begin position="359"/>
        <end position="395"/>
    </location>
</feature>
<evidence type="ECO:0000256" key="2">
    <source>
        <dbReference type="ARBA" id="ARBA00023054"/>
    </source>
</evidence>
<feature type="repeat" description="ANK" evidence="3">
    <location>
        <begin position="151"/>
        <end position="183"/>
    </location>
</feature>
<dbReference type="Gene3D" id="1.25.40.20">
    <property type="entry name" value="Ankyrin repeat-containing domain"/>
    <property type="match status" value="2"/>
</dbReference>
<evidence type="ECO:0000256" key="3">
    <source>
        <dbReference type="PROSITE-ProRule" id="PRU00023"/>
    </source>
</evidence>
<protein>
    <submittedName>
        <fullName evidence="6">Retinoic acid induced 14</fullName>
    </submittedName>
</protein>
<dbReference type="SMART" id="SM00248">
    <property type="entry name" value="ANK"/>
    <property type="match status" value="7"/>
</dbReference>
<dbReference type="PRINTS" id="PR01415">
    <property type="entry name" value="ANKYRIN"/>
</dbReference>
<keyword evidence="2 4" id="KW-0175">Coiled coil</keyword>
<dbReference type="SUPFAM" id="SSF48403">
    <property type="entry name" value="Ankyrin repeat"/>
    <property type="match status" value="1"/>
</dbReference>
<feature type="compositionally biased region" description="Basic and acidic residues" evidence="5">
    <location>
        <begin position="9"/>
        <end position="23"/>
    </location>
</feature>
<reference evidence="6" key="1">
    <citation type="submission" date="2025-08" db="UniProtKB">
        <authorList>
            <consortium name="Ensembl"/>
        </authorList>
    </citation>
    <scope>IDENTIFICATION</scope>
</reference>
<dbReference type="AlphaFoldDB" id="A0A8C3LTW8"/>
<proteinExistence type="predicted"/>
<feature type="coiled-coil region" evidence="4">
    <location>
        <begin position="665"/>
        <end position="744"/>
    </location>
</feature>
<keyword evidence="7" id="KW-1185">Reference proteome</keyword>
<reference evidence="6" key="2">
    <citation type="submission" date="2025-09" db="UniProtKB">
        <authorList>
            <consortium name="Ensembl"/>
        </authorList>
    </citation>
    <scope>IDENTIFICATION</scope>
</reference>
<feature type="region of interest" description="Disordered" evidence="5">
    <location>
        <begin position="248"/>
        <end position="273"/>
    </location>
</feature>
<dbReference type="PROSITE" id="PS50297">
    <property type="entry name" value="ANK_REP_REGION"/>
    <property type="match status" value="5"/>
</dbReference>
<accession>A0A8C3LTW8</accession>
<feature type="repeat" description="ANK" evidence="3">
    <location>
        <begin position="52"/>
        <end position="84"/>
    </location>
</feature>
<dbReference type="PANTHER" id="PTHR24129:SF0">
    <property type="entry name" value="ANKYCORBIN"/>
    <property type="match status" value="1"/>
</dbReference>
<dbReference type="InterPro" id="IPR042420">
    <property type="entry name" value="RAI14/UACA"/>
</dbReference>
<feature type="region of interest" description="Disordered" evidence="5">
    <location>
        <begin position="407"/>
        <end position="432"/>
    </location>
</feature>
<dbReference type="GO" id="GO:0003779">
    <property type="term" value="F:actin binding"/>
    <property type="evidence" value="ECO:0007669"/>
    <property type="project" value="InterPro"/>
</dbReference>
<dbReference type="Proteomes" id="UP000694543">
    <property type="component" value="Unplaced"/>
</dbReference>
<feature type="compositionally biased region" description="Basic and acidic residues" evidence="5">
    <location>
        <begin position="407"/>
        <end position="416"/>
    </location>
</feature>
<dbReference type="InterPro" id="IPR002110">
    <property type="entry name" value="Ankyrin_rpt"/>
</dbReference>
<dbReference type="Pfam" id="PF13857">
    <property type="entry name" value="Ank_5"/>
    <property type="match status" value="1"/>
</dbReference>
<dbReference type="Pfam" id="PF00023">
    <property type="entry name" value="Ank"/>
    <property type="match status" value="1"/>
</dbReference>
<dbReference type="Pfam" id="PF12796">
    <property type="entry name" value="Ank_2"/>
    <property type="match status" value="1"/>
</dbReference>
<evidence type="ECO:0000313" key="7">
    <source>
        <dbReference type="Proteomes" id="UP000694543"/>
    </source>
</evidence>
<feature type="repeat" description="ANK" evidence="3">
    <location>
        <begin position="118"/>
        <end position="150"/>
    </location>
</feature>
<keyword evidence="3" id="KW-0040">ANK repeat</keyword>
<organism evidence="6 7">
    <name type="scientific">Chrysolophus pictus</name>
    <name type="common">Golden pheasant</name>
    <name type="synonym">Phasianus pictus</name>
    <dbReference type="NCBI Taxonomy" id="9089"/>
    <lineage>
        <taxon>Eukaryota</taxon>
        <taxon>Metazoa</taxon>
        <taxon>Chordata</taxon>
        <taxon>Craniata</taxon>
        <taxon>Vertebrata</taxon>
        <taxon>Euteleostomi</taxon>
        <taxon>Archelosauria</taxon>
        <taxon>Archosauria</taxon>
        <taxon>Dinosauria</taxon>
        <taxon>Saurischia</taxon>
        <taxon>Theropoda</taxon>
        <taxon>Coelurosauria</taxon>
        <taxon>Aves</taxon>
        <taxon>Neognathae</taxon>
        <taxon>Galloanserae</taxon>
        <taxon>Galliformes</taxon>
        <taxon>Phasianidae</taxon>
        <taxon>Phasianinae</taxon>
        <taxon>Chrysolophus</taxon>
    </lineage>
</organism>
<feature type="compositionally biased region" description="Polar residues" evidence="5">
    <location>
        <begin position="370"/>
        <end position="388"/>
    </location>
</feature>
<feature type="repeat" description="ANK" evidence="3">
    <location>
        <begin position="85"/>
        <end position="117"/>
    </location>
</feature>
<feature type="repeat" description="ANK" evidence="3">
    <location>
        <begin position="184"/>
        <end position="216"/>
    </location>
</feature>
<evidence type="ECO:0000256" key="4">
    <source>
        <dbReference type="SAM" id="Coils"/>
    </source>
</evidence>
<feature type="region of interest" description="Disordered" evidence="5">
    <location>
        <begin position="1"/>
        <end position="24"/>
    </location>
</feature>
<evidence type="ECO:0000313" key="6">
    <source>
        <dbReference type="Ensembl" id="ENSCPIP00010014809.1"/>
    </source>
</evidence>
<evidence type="ECO:0000256" key="5">
    <source>
        <dbReference type="SAM" id="MobiDB-lite"/>
    </source>
</evidence>
<feature type="compositionally biased region" description="Low complexity" evidence="5">
    <location>
        <begin position="256"/>
        <end position="269"/>
    </location>
</feature>
<name>A0A8C3LTW8_CHRPC</name>
<dbReference type="InterPro" id="IPR036770">
    <property type="entry name" value="Ankyrin_rpt-contain_sf"/>
</dbReference>
<dbReference type="PROSITE" id="PS50088">
    <property type="entry name" value="ANK_REPEAT"/>
    <property type="match status" value="5"/>
</dbReference>
<feature type="compositionally biased region" description="Basic and acidic residues" evidence="5">
    <location>
        <begin position="359"/>
        <end position="369"/>
    </location>
</feature>
<evidence type="ECO:0000256" key="1">
    <source>
        <dbReference type="ARBA" id="ARBA00022737"/>
    </source>
</evidence>
<feature type="coiled-coil region" evidence="4">
    <location>
        <begin position="451"/>
        <end position="631"/>
    </location>
</feature>